<sequence>MLFPLRVGALRAVHDNKVRFEAYQLFVRWTNEHIFNEVGLPGDFRNKAHGKTRIGICAAERINNE</sequence>
<evidence type="ECO:0000313" key="2">
    <source>
        <dbReference type="Proteomes" id="UP000039541"/>
    </source>
</evidence>
<accession>A0A655DMH4</accession>
<evidence type="ECO:0000313" key="1">
    <source>
        <dbReference type="EMBL" id="CNU72866.1"/>
    </source>
</evidence>
<name>A0A655DMH4_SALET</name>
<gene>
    <name evidence="1" type="ORF">ERS008202_03403</name>
</gene>
<dbReference type="EMBL" id="CQPC01000052">
    <property type="protein sequence ID" value="CNU72866.1"/>
    <property type="molecule type" value="Genomic_DNA"/>
</dbReference>
<dbReference type="Proteomes" id="UP000039541">
    <property type="component" value="Unassembled WGS sequence"/>
</dbReference>
<proteinExistence type="predicted"/>
<dbReference type="AlphaFoldDB" id="A0A655DMH4"/>
<protein>
    <submittedName>
        <fullName evidence="1">Uncharacterized protein</fullName>
    </submittedName>
</protein>
<organism evidence="1 2">
    <name type="scientific">Salmonella enterica subsp. enterica serovar Bovismorbificans</name>
    <dbReference type="NCBI Taxonomy" id="58097"/>
    <lineage>
        <taxon>Bacteria</taxon>
        <taxon>Pseudomonadati</taxon>
        <taxon>Pseudomonadota</taxon>
        <taxon>Gammaproteobacteria</taxon>
        <taxon>Enterobacterales</taxon>
        <taxon>Enterobacteriaceae</taxon>
        <taxon>Salmonella</taxon>
    </lineage>
</organism>
<reference evidence="1 2" key="1">
    <citation type="submission" date="2015-03" db="EMBL/GenBank/DDBJ databases">
        <authorList>
            <consortium name="Pathogen Informatics"/>
        </authorList>
    </citation>
    <scope>NUCLEOTIDE SEQUENCE [LARGE SCALE GENOMIC DNA]</scope>
    <source>
        <strain evidence="1 2">3476</strain>
    </source>
</reference>